<gene>
    <name evidence="1" type="ORF">llap_6942</name>
</gene>
<dbReference type="AlphaFoldDB" id="A0A2I0U9M5"/>
<dbReference type="Proteomes" id="UP000233556">
    <property type="component" value="Unassembled WGS sequence"/>
</dbReference>
<protein>
    <submittedName>
        <fullName evidence="1">Uncharacterized protein</fullName>
    </submittedName>
</protein>
<name>A0A2I0U9M5_LIMLA</name>
<reference evidence="2" key="1">
    <citation type="submission" date="2017-11" db="EMBL/GenBank/DDBJ databases">
        <authorList>
            <person name="Lima N.C."/>
            <person name="Parody-Merino A.M."/>
            <person name="Battley P.F."/>
            <person name="Fidler A.E."/>
            <person name="Prosdocimi F."/>
        </authorList>
    </citation>
    <scope>NUCLEOTIDE SEQUENCE [LARGE SCALE GENOMIC DNA]</scope>
</reference>
<evidence type="ECO:0000313" key="2">
    <source>
        <dbReference type="Proteomes" id="UP000233556"/>
    </source>
</evidence>
<proteinExistence type="predicted"/>
<accession>A0A2I0U9M5</accession>
<evidence type="ECO:0000313" key="1">
    <source>
        <dbReference type="EMBL" id="PKU42759.1"/>
    </source>
</evidence>
<organism evidence="1 2">
    <name type="scientific">Limosa lapponica baueri</name>
    <dbReference type="NCBI Taxonomy" id="1758121"/>
    <lineage>
        <taxon>Eukaryota</taxon>
        <taxon>Metazoa</taxon>
        <taxon>Chordata</taxon>
        <taxon>Craniata</taxon>
        <taxon>Vertebrata</taxon>
        <taxon>Euteleostomi</taxon>
        <taxon>Archelosauria</taxon>
        <taxon>Archosauria</taxon>
        <taxon>Dinosauria</taxon>
        <taxon>Saurischia</taxon>
        <taxon>Theropoda</taxon>
        <taxon>Coelurosauria</taxon>
        <taxon>Aves</taxon>
        <taxon>Neognathae</taxon>
        <taxon>Neoaves</taxon>
        <taxon>Charadriiformes</taxon>
        <taxon>Scolopacidae</taxon>
        <taxon>Limosa</taxon>
    </lineage>
</organism>
<dbReference type="EMBL" id="KZ505963">
    <property type="protein sequence ID" value="PKU42759.1"/>
    <property type="molecule type" value="Genomic_DNA"/>
</dbReference>
<keyword evidence="2" id="KW-1185">Reference proteome</keyword>
<reference evidence="2" key="2">
    <citation type="submission" date="2017-12" db="EMBL/GenBank/DDBJ databases">
        <title>Genome sequence of the Bar-tailed Godwit (Limosa lapponica baueri).</title>
        <authorList>
            <person name="Lima N.C.B."/>
            <person name="Parody-Merino A.M."/>
            <person name="Battley P.F."/>
            <person name="Fidler A.E."/>
            <person name="Prosdocimi F."/>
        </authorList>
    </citation>
    <scope>NUCLEOTIDE SEQUENCE [LARGE SCALE GENOMIC DNA]</scope>
</reference>
<sequence length="67" mass="7017">MRKEQPCCANHGSDLQVASSALDLVESQLKHRTASNLQAAVVVVVCSTTGPKRTSLQGAGLGLEKLI</sequence>